<dbReference type="PANTHER" id="PTHR11280:SF6">
    <property type="entry name" value="GLUCOSAMINE-6-PHOSPHATE ISOMERASE NAGB"/>
    <property type="match status" value="1"/>
</dbReference>
<proteinExistence type="predicted"/>
<dbReference type="GO" id="GO:0019262">
    <property type="term" value="P:N-acetylneuraminate catabolic process"/>
    <property type="evidence" value="ECO:0007669"/>
    <property type="project" value="TreeGrafter"/>
</dbReference>
<comment type="caution">
    <text evidence="3">The sequence shown here is derived from an EMBL/GenBank/DDBJ whole genome shotgun (WGS) entry which is preliminary data.</text>
</comment>
<gene>
    <name evidence="3" type="ORF">H1164_04620</name>
</gene>
<dbReference type="GO" id="GO:0006043">
    <property type="term" value="P:glucosamine catabolic process"/>
    <property type="evidence" value="ECO:0007669"/>
    <property type="project" value="TreeGrafter"/>
</dbReference>
<protein>
    <submittedName>
        <fullName evidence="3">Glucosamine-6-phosphate deaminase</fullName>
    </submittedName>
</protein>
<dbReference type="GO" id="GO:0006046">
    <property type="term" value="P:N-acetylglucosamine catabolic process"/>
    <property type="evidence" value="ECO:0007669"/>
    <property type="project" value="TreeGrafter"/>
</dbReference>
<dbReference type="AlphaFoldDB" id="A0A7W1X903"/>
<dbReference type="Gene3D" id="3.40.50.1360">
    <property type="match status" value="1"/>
</dbReference>
<organism evidence="3 4">
    <name type="scientific">Thermoactinomyces daqus</name>
    <dbReference type="NCBI Taxonomy" id="1329516"/>
    <lineage>
        <taxon>Bacteria</taxon>
        <taxon>Bacillati</taxon>
        <taxon>Bacillota</taxon>
        <taxon>Bacilli</taxon>
        <taxon>Bacillales</taxon>
        <taxon>Thermoactinomycetaceae</taxon>
        <taxon>Thermoactinomyces</taxon>
    </lineage>
</organism>
<evidence type="ECO:0000313" key="4">
    <source>
        <dbReference type="Proteomes" id="UP000530514"/>
    </source>
</evidence>
<accession>A0A7W1X903</accession>
<dbReference type="GO" id="GO:0004342">
    <property type="term" value="F:glucosamine-6-phosphate deaminase activity"/>
    <property type="evidence" value="ECO:0007669"/>
    <property type="project" value="InterPro"/>
</dbReference>
<dbReference type="InterPro" id="IPR006148">
    <property type="entry name" value="Glc/Gal-6P_isomerase"/>
</dbReference>
<keyword evidence="4" id="KW-1185">Reference proteome</keyword>
<dbReference type="GO" id="GO:0005975">
    <property type="term" value="P:carbohydrate metabolic process"/>
    <property type="evidence" value="ECO:0007669"/>
    <property type="project" value="InterPro"/>
</dbReference>
<dbReference type="GO" id="GO:0005737">
    <property type="term" value="C:cytoplasm"/>
    <property type="evidence" value="ECO:0007669"/>
    <property type="project" value="TreeGrafter"/>
</dbReference>
<evidence type="ECO:0000256" key="1">
    <source>
        <dbReference type="ARBA" id="ARBA00023277"/>
    </source>
</evidence>
<feature type="domain" description="Glucosamine/galactosamine-6-phosphate isomerase" evidence="2">
    <location>
        <begin position="36"/>
        <end position="258"/>
    </location>
</feature>
<dbReference type="Pfam" id="PF01182">
    <property type="entry name" value="Glucosamine_iso"/>
    <property type="match status" value="1"/>
</dbReference>
<dbReference type="Proteomes" id="UP000530514">
    <property type="component" value="Unassembled WGS sequence"/>
</dbReference>
<evidence type="ECO:0000313" key="3">
    <source>
        <dbReference type="EMBL" id="MBA4542184.1"/>
    </source>
</evidence>
<dbReference type="PANTHER" id="PTHR11280">
    <property type="entry name" value="GLUCOSAMINE-6-PHOSPHATE ISOMERASE"/>
    <property type="match status" value="1"/>
</dbReference>
<name>A0A7W1X903_9BACL</name>
<sequence>MAGKRKNRKEEASVSRGLEPMIKKTVDTLQVHVFENRNAMGMAAAAKTVEKMKETLFRQGRVRMVFAAAPSQNEFLEHLCRADGVDWTRVTAFHMDEYIGLPEDAPQRFSRYLQEHLFRHVQPGTVHLMNPGNDPEQECIRYARLLNEAPIDIVCLGIGENGHIAFNDPGVADFADPVVVKTVELDEACRKQQVHDGCFPDLASVPKTALTLTVPALVSARHLICVVPGPTKRQAVHRTLTGPVSPDCPASILRTHGDCILYLDGESYGGSQHAGN</sequence>
<keyword evidence="1" id="KW-0119">Carbohydrate metabolism</keyword>
<dbReference type="OrthoDB" id="9791139at2"/>
<dbReference type="EMBL" id="JACEIP010000005">
    <property type="protein sequence ID" value="MBA4542184.1"/>
    <property type="molecule type" value="Genomic_DNA"/>
</dbReference>
<reference evidence="3 4" key="1">
    <citation type="submission" date="2020-07" db="EMBL/GenBank/DDBJ databases">
        <authorList>
            <person name="Feng H."/>
        </authorList>
    </citation>
    <scope>NUCLEOTIDE SEQUENCE [LARGE SCALE GENOMIC DNA]</scope>
    <source>
        <strain evidence="4">s-11</strain>
    </source>
</reference>
<dbReference type="SUPFAM" id="SSF100950">
    <property type="entry name" value="NagB/RpiA/CoA transferase-like"/>
    <property type="match status" value="1"/>
</dbReference>
<dbReference type="CDD" id="cd01399">
    <property type="entry name" value="GlcN6P_deaminase"/>
    <property type="match status" value="1"/>
</dbReference>
<evidence type="ECO:0000259" key="2">
    <source>
        <dbReference type="Pfam" id="PF01182"/>
    </source>
</evidence>
<dbReference type="InterPro" id="IPR037171">
    <property type="entry name" value="NagB/RpiA_transferase-like"/>
</dbReference>
<dbReference type="InterPro" id="IPR004547">
    <property type="entry name" value="Glucosamine6P_isomerase"/>
</dbReference>
<dbReference type="GO" id="GO:0042802">
    <property type="term" value="F:identical protein binding"/>
    <property type="evidence" value="ECO:0007669"/>
    <property type="project" value="TreeGrafter"/>
</dbReference>